<name>A0A0A9HII4_ARUDO</name>
<reference evidence="1" key="1">
    <citation type="submission" date="2014-09" db="EMBL/GenBank/DDBJ databases">
        <authorList>
            <person name="Magalhaes I.L.F."/>
            <person name="Oliveira U."/>
            <person name="Santos F.R."/>
            <person name="Vidigal T.H.D.A."/>
            <person name="Brescovit A.D."/>
            <person name="Santos A.J."/>
        </authorList>
    </citation>
    <scope>NUCLEOTIDE SEQUENCE</scope>
    <source>
        <tissue evidence="1">Shoot tissue taken approximately 20 cm above the soil surface</tissue>
    </source>
</reference>
<organism evidence="1">
    <name type="scientific">Arundo donax</name>
    <name type="common">Giant reed</name>
    <name type="synonym">Donax arundinaceus</name>
    <dbReference type="NCBI Taxonomy" id="35708"/>
    <lineage>
        <taxon>Eukaryota</taxon>
        <taxon>Viridiplantae</taxon>
        <taxon>Streptophyta</taxon>
        <taxon>Embryophyta</taxon>
        <taxon>Tracheophyta</taxon>
        <taxon>Spermatophyta</taxon>
        <taxon>Magnoliopsida</taxon>
        <taxon>Liliopsida</taxon>
        <taxon>Poales</taxon>
        <taxon>Poaceae</taxon>
        <taxon>PACMAD clade</taxon>
        <taxon>Arundinoideae</taxon>
        <taxon>Arundineae</taxon>
        <taxon>Arundo</taxon>
    </lineage>
</organism>
<dbReference type="EMBL" id="GBRH01162297">
    <property type="protein sequence ID" value="JAE35599.1"/>
    <property type="molecule type" value="Transcribed_RNA"/>
</dbReference>
<accession>A0A0A9HII4</accession>
<sequence>MSNLGLMIYKYLFVVGLETV</sequence>
<proteinExistence type="predicted"/>
<evidence type="ECO:0000313" key="1">
    <source>
        <dbReference type="EMBL" id="JAE35599.1"/>
    </source>
</evidence>
<protein>
    <submittedName>
        <fullName evidence="1">Uncharacterized protein</fullName>
    </submittedName>
</protein>
<dbReference type="AlphaFoldDB" id="A0A0A9HII4"/>
<reference evidence="1" key="2">
    <citation type="journal article" date="2015" name="Data Brief">
        <title>Shoot transcriptome of the giant reed, Arundo donax.</title>
        <authorList>
            <person name="Barrero R.A."/>
            <person name="Guerrero F.D."/>
            <person name="Moolhuijzen P."/>
            <person name="Goolsby J.A."/>
            <person name="Tidwell J."/>
            <person name="Bellgard S.E."/>
            <person name="Bellgard M.I."/>
        </authorList>
    </citation>
    <scope>NUCLEOTIDE SEQUENCE</scope>
    <source>
        <tissue evidence="1">Shoot tissue taken approximately 20 cm above the soil surface</tissue>
    </source>
</reference>